<dbReference type="SUPFAM" id="SSF69318">
    <property type="entry name" value="Integrin alpha N-terminal domain"/>
    <property type="match status" value="1"/>
</dbReference>
<dbReference type="AlphaFoldDB" id="A0ABD6B7I1"/>
<gene>
    <name evidence="2" type="ORF">ACFR9S_10115</name>
</gene>
<protein>
    <recommendedName>
        <fullName evidence="4">FG-GAP repeat-containing protein</fullName>
    </recommendedName>
</protein>
<feature type="transmembrane region" description="Helical" evidence="1">
    <location>
        <begin position="24"/>
        <end position="44"/>
    </location>
</feature>
<evidence type="ECO:0000313" key="2">
    <source>
        <dbReference type="EMBL" id="MFD1526647.1"/>
    </source>
</evidence>
<keyword evidence="3" id="KW-1185">Reference proteome</keyword>
<evidence type="ECO:0000256" key="1">
    <source>
        <dbReference type="SAM" id="Phobius"/>
    </source>
</evidence>
<accession>A0ABD6B7I1</accession>
<keyword evidence="1" id="KW-1133">Transmembrane helix</keyword>
<evidence type="ECO:0008006" key="4">
    <source>
        <dbReference type="Google" id="ProtNLM"/>
    </source>
</evidence>
<dbReference type="RefSeq" id="WP_379730691.1">
    <property type="nucleotide sequence ID" value="NZ_JBHSWZ010000016.1"/>
</dbReference>
<dbReference type="Proteomes" id="UP001597111">
    <property type="component" value="Unassembled WGS sequence"/>
</dbReference>
<keyword evidence="1" id="KW-0472">Membrane</keyword>
<dbReference type="InterPro" id="IPR028994">
    <property type="entry name" value="Integrin_alpha_N"/>
</dbReference>
<reference evidence="2 3" key="1">
    <citation type="journal article" date="2019" name="Int. J. Syst. Evol. Microbiol.">
        <title>The Global Catalogue of Microorganisms (GCM) 10K type strain sequencing project: providing services to taxonomists for standard genome sequencing and annotation.</title>
        <authorList>
            <consortium name="The Broad Institute Genomics Platform"/>
            <consortium name="The Broad Institute Genome Sequencing Center for Infectious Disease"/>
            <person name="Wu L."/>
            <person name="Ma J."/>
        </authorList>
    </citation>
    <scope>NUCLEOTIDE SEQUENCE [LARGE SCALE GENOMIC DNA]</scope>
    <source>
        <strain evidence="2 3">CGMCC 1.12285</strain>
    </source>
</reference>
<keyword evidence="1" id="KW-0812">Transmembrane</keyword>
<proteinExistence type="predicted"/>
<evidence type="ECO:0000313" key="3">
    <source>
        <dbReference type="Proteomes" id="UP001597111"/>
    </source>
</evidence>
<dbReference type="Pfam" id="PF23928">
    <property type="entry name" value="DUF7266"/>
    <property type="match status" value="1"/>
</dbReference>
<dbReference type="EMBL" id="JBHUDH010000114">
    <property type="protein sequence ID" value="MFD1526647.1"/>
    <property type="molecule type" value="Genomic_DNA"/>
</dbReference>
<name>A0ABD6B7I1_9EURY</name>
<organism evidence="2 3">
    <name type="scientific">Halolamina salina</name>
    <dbReference type="NCBI Taxonomy" id="1220023"/>
    <lineage>
        <taxon>Archaea</taxon>
        <taxon>Methanobacteriati</taxon>
        <taxon>Methanobacteriota</taxon>
        <taxon>Stenosarchaea group</taxon>
        <taxon>Halobacteria</taxon>
        <taxon>Halobacteriales</taxon>
        <taxon>Haloferacaceae</taxon>
    </lineage>
</organism>
<sequence>MREDAPAPEPDASIAADRRGVSTALGYTLTLSITAVLIAGLLTAGGTLVENQQRAVVTDELTVTGQQLAAGFEDADRLAGTMRNGTVRLSVWLPSDVGAGGGYSIRVVNRPTPDDQPALATIVVTAENVDVSRNVSFRTEHRVANRTVPGGPVTVSYHDTDGDEDRELVVGGKREIEGPRTPEAVVYVDADTGNLSTVHPDGEITDYGVEANAIGPKQVDFDDDGVEEVPYVTASNELKLVDSNGQVQTLTGGDAAYSPQQNSYGTVVGVGEWRGETSVFYMNRSDTGGNDEATIYRVSPGSGPEKVTVGGSGVEANAIAGVGDINDDGDADLVYVGTSQRIRYIDDNTTVDTGTNVGTAVGIGVGAPRQFANGEPDRVPFVGGSDNVKLLRHTDGSSTVTALTGGAAPTFVAAIDFVGDDRLEVVYVDGSDGTLRYVTLSGATGTIYGPDGNPIEVTEEDGVA</sequence>
<comment type="caution">
    <text evidence="2">The sequence shown here is derived from an EMBL/GenBank/DDBJ whole genome shotgun (WGS) entry which is preliminary data.</text>
</comment>
<dbReference type="InterPro" id="IPR055690">
    <property type="entry name" value="DUF7266"/>
</dbReference>